<name>A0A7W6HCQ0_9HYPH</name>
<proteinExistence type="predicted"/>
<comment type="caution">
    <text evidence="1">The sequence shown here is derived from an EMBL/GenBank/DDBJ whole genome shotgun (WGS) entry which is preliminary data.</text>
</comment>
<gene>
    <name evidence="1" type="ORF">GGR03_001712</name>
</gene>
<dbReference type="RefSeq" id="WP_183207200.1">
    <property type="nucleotide sequence ID" value="NZ_JAAAMM010000002.1"/>
</dbReference>
<dbReference type="EMBL" id="JACIEM010000002">
    <property type="protein sequence ID" value="MBB4002637.1"/>
    <property type="molecule type" value="Genomic_DNA"/>
</dbReference>
<accession>A0A7W6HCQ0</accession>
<organism evidence="1 2">
    <name type="scientific">Aurantimonas endophytica</name>
    <dbReference type="NCBI Taxonomy" id="1522175"/>
    <lineage>
        <taxon>Bacteria</taxon>
        <taxon>Pseudomonadati</taxon>
        <taxon>Pseudomonadota</taxon>
        <taxon>Alphaproteobacteria</taxon>
        <taxon>Hyphomicrobiales</taxon>
        <taxon>Aurantimonadaceae</taxon>
        <taxon>Aurantimonas</taxon>
    </lineage>
</organism>
<dbReference type="Proteomes" id="UP000588647">
    <property type="component" value="Unassembled WGS sequence"/>
</dbReference>
<dbReference type="AlphaFoldDB" id="A0A7W6HCQ0"/>
<evidence type="ECO:0000313" key="1">
    <source>
        <dbReference type="EMBL" id="MBB4002637.1"/>
    </source>
</evidence>
<sequence>MRKSALVEILARRLGKPFGRLDAILLALQAAGLVSREPSSRRFPADATEGDIVALTLAAICDVGATKDAAEHVGRYGAMRAAFGATFRETVGAILGGARAHVSHVIVGAAGVSTIINGEHCVFGASPGGAAAITSGQAVMAIAAELAGASPNDADAAVAIAELRRAIQ</sequence>
<keyword evidence="2" id="KW-1185">Reference proteome</keyword>
<reference evidence="1 2" key="1">
    <citation type="submission" date="2020-08" db="EMBL/GenBank/DDBJ databases">
        <title>Genomic Encyclopedia of Type Strains, Phase IV (KMG-IV): sequencing the most valuable type-strain genomes for metagenomic binning, comparative biology and taxonomic classification.</title>
        <authorList>
            <person name="Goeker M."/>
        </authorList>
    </citation>
    <scope>NUCLEOTIDE SEQUENCE [LARGE SCALE GENOMIC DNA]</scope>
    <source>
        <strain evidence="1 2">DSM 103570</strain>
    </source>
</reference>
<protein>
    <submittedName>
        <fullName evidence="1">Uncharacterized protein</fullName>
    </submittedName>
</protein>
<evidence type="ECO:0000313" key="2">
    <source>
        <dbReference type="Proteomes" id="UP000588647"/>
    </source>
</evidence>